<dbReference type="OrthoDB" id="9810191at2"/>
<dbReference type="InterPro" id="IPR029038">
    <property type="entry name" value="MetRS_Zn"/>
</dbReference>
<dbReference type="InterPro" id="IPR014758">
    <property type="entry name" value="Met-tRNA_synth"/>
</dbReference>
<dbReference type="GO" id="GO:0006431">
    <property type="term" value="P:methionyl-tRNA aminoacylation"/>
    <property type="evidence" value="ECO:0007669"/>
    <property type="project" value="UniProtKB-UniRule"/>
</dbReference>
<keyword evidence="11 16" id="KW-0067">ATP-binding</keyword>
<dbReference type="PANTHER" id="PTHR45765:SF1">
    <property type="entry name" value="METHIONINE--TRNA LIGASE, CYTOPLASMIC"/>
    <property type="match status" value="1"/>
</dbReference>
<dbReference type="InterPro" id="IPR015413">
    <property type="entry name" value="Methionyl/Leucyl_tRNA_Synth"/>
</dbReference>
<feature type="domain" description="TRNA-binding" evidence="18">
    <location>
        <begin position="594"/>
        <end position="696"/>
    </location>
</feature>
<feature type="binding site" evidence="16">
    <location>
        <position position="332"/>
    </location>
    <ligand>
        <name>ATP</name>
        <dbReference type="ChEBI" id="CHEBI:30616"/>
    </ligand>
</feature>
<feature type="binding site" evidence="16">
    <location>
        <position position="159"/>
    </location>
    <ligand>
        <name>Zn(2+)</name>
        <dbReference type="ChEBI" id="CHEBI:29105"/>
    </ligand>
</feature>
<dbReference type="GO" id="GO:0005524">
    <property type="term" value="F:ATP binding"/>
    <property type="evidence" value="ECO:0007669"/>
    <property type="project" value="UniProtKB-UniRule"/>
</dbReference>
<dbReference type="HAMAP" id="MF_00098">
    <property type="entry name" value="Met_tRNA_synth_type1"/>
    <property type="match status" value="1"/>
</dbReference>
<keyword evidence="10 16" id="KW-0862">Zinc</keyword>
<keyword evidence="5 16" id="KW-0963">Cytoplasm</keyword>
<dbReference type="SUPFAM" id="SSF50249">
    <property type="entry name" value="Nucleic acid-binding proteins"/>
    <property type="match status" value="1"/>
</dbReference>
<gene>
    <name evidence="16 19" type="primary">metG</name>
    <name evidence="19" type="ORF">Spb1_18260</name>
</gene>
<reference evidence="19 20" key="1">
    <citation type="submission" date="2019-02" db="EMBL/GenBank/DDBJ databases">
        <title>Deep-cultivation of Planctomycetes and their phenomic and genomic characterization uncovers novel biology.</title>
        <authorList>
            <person name="Wiegand S."/>
            <person name="Jogler M."/>
            <person name="Boedeker C."/>
            <person name="Pinto D."/>
            <person name="Vollmers J."/>
            <person name="Rivas-Marin E."/>
            <person name="Kohn T."/>
            <person name="Peeters S.H."/>
            <person name="Heuer A."/>
            <person name="Rast P."/>
            <person name="Oberbeckmann S."/>
            <person name="Bunk B."/>
            <person name="Jeske O."/>
            <person name="Meyerdierks A."/>
            <person name="Storesund J.E."/>
            <person name="Kallscheuer N."/>
            <person name="Luecker S."/>
            <person name="Lage O.M."/>
            <person name="Pohl T."/>
            <person name="Merkel B.J."/>
            <person name="Hornburger P."/>
            <person name="Mueller R.-W."/>
            <person name="Bruemmer F."/>
            <person name="Labrenz M."/>
            <person name="Spormann A.M."/>
            <person name="Op den Camp H."/>
            <person name="Overmann J."/>
            <person name="Amann R."/>
            <person name="Jetten M.S.M."/>
            <person name="Mascher T."/>
            <person name="Medema M.H."/>
            <person name="Devos D.P."/>
            <person name="Kaster A.-K."/>
            <person name="Ovreas L."/>
            <person name="Rohde M."/>
            <person name="Galperin M.Y."/>
            <person name="Jogler C."/>
        </authorList>
    </citation>
    <scope>NUCLEOTIDE SEQUENCE [LARGE SCALE GENOMIC DNA]</scope>
    <source>
        <strain evidence="19 20">Spb1</strain>
    </source>
</reference>
<dbReference type="InterPro" id="IPR033911">
    <property type="entry name" value="MetRS_core"/>
</dbReference>
<dbReference type="EMBL" id="CP036299">
    <property type="protein sequence ID" value="QDV29906.1"/>
    <property type="molecule type" value="Genomic_DNA"/>
</dbReference>
<dbReference type="Gene3D" id="2.40.50.140">
    <property type="entry name" value="Nucleic acid-binding proteins"/>
    <property type="match status" value="1"/>
</dbReference>
<feature type="short sequence motif" description="'HIGH' region" evidence="16">
    <location>
        <begin position="12"/>
        <end position="22"/>
    </location>
</feature>
<dbReference type="Pfam" id="PF09334">
    <property type="entry name" value="tRNA-synt_1g"/>
    <property type="match status" value="1"/>
</dbReference>
<proteinExistence type="inferred from homology"/>
<dbReference type="InterPro" id="IPR001412">
    <property type="entry name" value="aa-tRNA-synth_I_CS"/>
</dbReference>
<evidence type="ECO:0000256" key="5">
    <source>
        <dbReference type="ARBA" id="ARBA00022490"/>
    </source>
</evidence>
<dbReference type="EC" id="6.1.1.10" evidence="16"/>
<dbReference type="SUPFAM" id="SSF57770">
    <property type="entry name" value="Methionyl-tRNA synthetase (MetRS), Zn-domain"/>
    <property type="match status" value="1"/>
</dbReference>
<evidence type="ECO:0000256" key="7">
    <source>
        <dbReference type="ARBA" id="ARBA00022598"/>
    </source>
</evidence>
<dbReference type="FunFam" id="2.20.28.20:FF:000001">
    <property type="entry name" value="Methionine--tRNA ligase"/>
    <property type="match status" value="1"/>
</dbReference>
<dbReference type="PROSITE" id="PS50886">
    <property type="entry name" value="TRBD"/>
    <property type="match status" value="1"/>
</dbReference>
<comment type="cofactor">
    <cofactor evidence="16">
        <name>Zn(2+)</name>
        <dbReference type="ChEBI" id="CHEBI:29105"/>
    </cofactor>
    <text evidence="16">Binds 1 zinc ion per subunit.</text>
</comment>
<evidence type="ECO:0000256" key="14">
    <source>
        <dbReference type="ARBA" id="ARBA00023146"/>
    </source>
</evidence>
<comment type="subunit">
    <text evidence="4 16">Homodimer.</text>
</comment>
<comment type="catalytic activity">
    <reaction evidence="15 16">
        <text>tRNA(Met) + L-methionine + ATP = L-methionyl-tRNA(Met) + AMP + diphosphate</text>
        <dbReference type="Rhea" id="RHEA:13481"/>
        <dbReference type="Rhea" id="RHEA-COMP:9667"/>
        <dbReference type="Rhea" id="RHEA-COMP:9698"/>
        <dbReference type="ChEBI" id="CHEBI:30616"/>
        <dbReference type="ChEBI" id="CHEBI:33019"/>
        <dbReference type="ChEBI" id="CHEBI:57844"/>
        <dbReference type="ChEBI" id="CHEBI:78442"/>
        <dbReference type="ChEBI" id="CHEBI:78530"/>
        <dbReference type="ChEBI" id="CHEBI:456215"/>
        <dbReference type="EC" id="6.1.1.10"/>
    </reaction>
</comment>
<dbReference type="InterPro" id="IPR014729">
    <property type="entry name" value="Rossmann-like_a/b/a_fold"/>
</dbReference>
<evidence type="ECO:0000313" key="20">
    <source>
        <dbReference type="Proteomes" id="UP000315349"/>
    </source>
</evidence>
<feature type="compositionally biased region" description="Low complexity" evidence="17">
    <location>
        <begin position="545"/>
        <end position="562"/>
    </location>
</feature>
<keyword evidence="8 16" id="KW-0479">Metal-binding</keyword>
<keyword evidence="6 16" id="KW-0820">tRNA-binding</keyword>
<keyword evidence="20" id="KW-1185">Reference proteome</keyword>
<evidence type="ECO:0000256" key="16">
    <source>
        <dbReference type="HAMAP-Rule" id="MF_00098"/>
    </source>
</evidence>
<comment type="similarity">
    <text evidence="3 16">Belongs to the class-I aminoacyl-tRNA synthetase family. MetG type 1 subfamily.</text>
</comment>
<dbReference type="Proteomes" id="UP000315349">
    <property type="component" value="Chromosome"/>
</dbReference>
<name>A0A518GMW7_9PLAN</name>
<dbReference type="GO" id="GO:0004825">
    <property type="term" value="F:methionine-tRNA ligase activity"/>
    <property type="evidence" value="ECO:0007669"/>
    <property type="project" value="UniProtKB-UniRule"/>
</dbReference>
<feature type="region of interest" description="Disordered" evidence="17">
    <location>
        <begin position="535"/>
        <end position="562"/>
    </location>
</feature>
<dbReference type="SUPFAM" id="SSF47323">
    <property type="entry name" value="Anticodon-binding domain of a subclass of class I aminoacyl-tRNA synthetases"/>
    <property type="match status" value="1"/>
</dbReference>
<dbReference type="Pfam" id="PF19303">
    <property type="entry name" value="Anticodon_3"/>
    <property type="match status" value="1"/>
</dbReference>
<dbReference type="NCBIfam" id="TIGR00398">
    <property type="entry name" value="metG"/>
    <property type="match status" value="1"/>
</dbReference>
<dbReference type="Gene3D" id="1.10.730.10">
    <property type="entry name" value="Isoleucyl-tRNA Synthetase, Domain 1"/>
    <property type="match status" value="1"/>
</dbReference>
<evidence type="ECO:0000256" key="17">
    <source>
        <dbReference type="SAM" id="MobiDB-lite"/>
    </source>
</evidence>
<dbReference type="FunFam" id="2.40.50.140:FF:000042">
    <property type="entry name" value="Methionine--tRNA ligase"/>
    <property type="match status" value="1"/>
</dbReference>
<dbReference type="Gene3D" id="3.40.50.620">
    <property type="entry name" value="HUPs"/>
    <property type="match status" value="1"/>
</dbReference>
<dbReference type="CDD" id="cd00814">
    <property type="entry name" value="MetRS_core"/>
    <property type="match status" value="1"/>
</dbReference>
<accession>A0A518GMW7</accession>
<evidence type="ECO:0000259" key="18">
    <source>
        <dbReference type="PROSITE" id="PS50886"/>
    </source>
</evidence>
<dbReference type="Gene3D" id="2.20.28.20">
    <property type="entry name" value="Methionyl-tRNA synthetase, Zn-domain"/>
    <property type="match status" value="1"/>
</dbReference>
<dbReference type="KEGG" id="peh:Spb1_18260"/>
<comment type="subcellular location">
    <subcellularLocation>
        <location evidence="2 16">Cytoplasm</location>
    </subcellularLocation>
</comment>
<dbReference type="InterPro" id="IPR002547">
    <property type="entry name" value="tRNA-bd_dom"/>
</dbReference>
<evidence type="ECO:0000256" key="15">
    <source>
        <dbReference type="ARBA" id="ARBA00047364"/>
    </source>
</evidence>
<sequence>MTRQILVTSALPYANGHIHIGHLVEYLQTDIWVRFQKLVGNRCVYVCADDTHGTAIMIRARQEGRSELEVIAEMRESHLKDFTGFGIEFDNYGSTHSDENRALCAEIWKSLRNADLIVERHVERFYDPAEETFLADRFVKGTCPKCGAENQYGDNCEKCGSTYDATEVINPISTLSGATPVRRESLQLFVELEKLHGWLNEWTQTGGHLQEEIANYLQGHFLNDPLRDWDVSRPARYFGFEIPDSPGNYWYVWFDAPIGYIASTHQWCKAHGEKLEDWWKSHQTEIHHFIGKDITYFHTLFWPAMLKTAGLNLPKKVHIHGFLRVNGEKMSKSKGTFVMASTYLKHLDPAYLRYYYASKLSSRVEDLDLNLDEFVARINSDLVGKVVNLASRTARFSQPTGLSAQYPDDGGLFAEAAAEAGKIAELYEACEYAQAMRAIMVLAEKANKYVEDNAPWTLKKDPAQAGKLQDVCTVALNLFRQLAIYLAPVLPQLAAQTGRLLNAPMKSWDEAQTPLVASPVNPFEHLMKRVDPAQVQAMTDESQSAPAETPAPTPALESSAAAAAPAPTTANAFGDTLEALTKEPLTEAYCSIDDFVKVDLRVGRVLTADFVEGSDKLLKLTLSLGGDVTKTIFAGIRQAYEPAALVGRMVVFCANLAPRKMRFGTSEGMVLAAGEGGTQVFVLSPDSGAKVGHRIH</sequence>
<dbReference type="PANTHER" id="PTHR45765">
    <property type="entry name" value="METHIONINE--TRNA LIGASE"/>
    <property type="match status" value="1"/>
</dbReference>
<feature type="binding site" evidence="16">
    <location>
        <position position="156"/>
    </location>
    <ligand>
        <name>Zn(2+)</name>
        <dbReference type="ChEBI" id="CHEBI:29105"/>
    </ligand>
</feature>
<evidence type="ECO:0000256" key="9">
    <source>
        <dbReference type="ARBA" id="ARBA00022741"/>
    </source>
</evidence>
<dbReference type="AlphaFoldDB" id="A0A518GMW7"/>
<evidence type="ECO:0000256" key="4">
    <source>
        <dbReference type="ARBA" id="ARBA00011738"/>
    </source>
</evidence>
<dbReference type="InterPro" id="IPR009080">
    <property type="entry name" value="tRNAsynth_Ia_anticodon-bd"/>
</dbReference>
<dbReference type="InterPro" id="IPR023458">
    <property type="entry name" value="Met-tRNA_ligase_1"/>
</dbReference>
<dbReference type="InterPro" id="IPR012340">
    <property type="entry name" value="NA-bd_OB-fold"/>
</dbReference>
<dbReference type="GO" id="GO:0005829">
    <property type="term" value="C:cytosol"/>
    <property type="evidence" value="ECO:0007669"/>
    <property type="project" value="TreeGrafter"/>
</dbReference>
<evidence type="ECO:0000256" key="8">
    <source>
        <dbReference type="ARBA" id="ARBA00022723"/>
    </source>
</evidence>
<keyword evidence="9 16" id="KW-0547">Nucleotide-binding</keyword>
<evidence type="ECO:0000256" key="1">
    <source>
        <dbReference type="ARBA" id="ARBA00003314"/>
    </source>
</evidence>
<keyword evidence="14 16" id="KW-0030">Aminoacyl-tRNA synthetase</keyword>
<keyword evidence="12 16" id="KW-0694">RNA-binding</keyword>
<evidence type="ECO:0000313" key="19">
    <source>
        <dbReference type="EMBL" id="QDV29906.1"/>
    </source>
</evidence>
<evidence type="ECO:0000256" key="13">
    <source>
        <dbReference type="ARBA" id="ARBA00022917"/>
    </source>
</evidence>
<protein>
    <recommendedName>
        <fullName evidence="16">Methionine--tRNA ligase</fullName>
        <ecNumber evidence="16">6.1.1.10</ecNumber>
    </recommendedName>
    <alternativeName>
        <fullName evidence="16">Methionyl-tRNA synthetase</fullName>
        <shortName evidence="16">MetRS</shortName>
    </alternativeName>
</protein>
<evidence type="ECO:0000256" key="3">
    <source>
        <dbReference type="ARBA" id="ARBA00008258"/>
    </source>
</evidence>
<feature type="binding site" evidence="16">
    <location>
        <position position="146"/>
    </location>
    <ligand>
        <name>Zn(2+)</name>
        <dbReference type="ChEBI" id="CHEBI:29105"/>
    </ligand>
</feature>
<dbReference type="NCBIfam" id="NF001100">
    <property type="entry name" value="PRK00133.1"/>
    <property type="match status" value="1"/>
</dbReference>
<dbReference type="GO" id="GO:0000049">
    <property type="term" value="F:tRNA binding"/>
    <property type="evidence" value="ECO:0007669"/>
    <property type="project" value="UniProtKB-UniRule"/>
</dbReference>
<feature type="binding site" evidence="16">
    <location>
        <position position="143"/>
    </location>
    <ligand>
        <name>Zn(2+)</name>
        <dbReference type="ChEBI" id="CHEBI:29105"/>
    </ligand>
</feature>
<organism evidence="19 20">
    <name type="scientific">Planctopirus ephydatiae</name>
    <dbReference type="NCBI Taxonomy" id="2528019"/>
    <lineage>
        <taxon>Bacteria</taxon>
        <taxon>Pseudomonadati</taxon>
        <taxon>Planctomycetota</taxon>
        <taxon>Planctomycetia</taxon>
        <taxon>Planctomycetales</taxon>
        <taxon>Planctomycetaceae</taxon>
        <taxon>Planctopirus</taxon>
    </lineage>
</organism>
<dbReference type="Pfam" id="PF01588">
    <property type="entry name" value="tRNA_bind"/>
    <property type="match status" value="1"/>
</dbReference>
<keyword evidence="7 16" id="KW-0436">Ligase</keyword>
<dbReference type="CDD" id="cd07957">
    <property type="entry name" value="Anticodon_Ia_Met"/>
    <property type="match status" value="1"/>
</dbReference>
<evidence type="ECO:0000256" key="2">
    <source>
        <dbReference type="ARBA" id="ARBA00004496"/>
    </source>
</evidence>
<dbReference type="GO" id="GO:0046872">
    <property type="term" value="F:metal ion binding"/>
    <property type="evidence" value="ECO:0007669"/>
    <property type="project" value="UniProtKB-KW"/>
</dbReference>
<evidence type="ECO:0000256" key="11">
    <source>
        <dbReference type="ARBA" id="ARBA00022840"/>
    </source>
</evidence>
<dbReference type="PROSITE" id="PS00178">
    <property type="entry name" value="AA_TRNA_LIGASE_I"/>
    <property type="match status" value="1"/>
</dbReference>
<dbReference type="InterPro" id="IPR041872">
    <property type="entry name" value="Anticodon_Met"/>
</dbReference>
<dbReference type="PRINTS" id="PR01041">
    <property type="entry name" value="TRNASYNTHMET"/>
</dbReference>
<dbReference type="NCBIfam" id="TIGR00399">
    <property type="entry name" value="metG_C_term"/>
    <property type="match status" value="1"/>
</dbReference>
<evidence type="ECO:0000256" key="10">
    <source>
        <dbReference type="ARBA" id="ARBA00022833"/>
    </source>
</evidence>
<evidence type="ECO:0000256" key="6">
    <source>
        <dbReference type="ARBA" id="ARBA00022555"/>
    </source>
</evidence>
<dbReference type="CDD" id="cd02800">
    <property type="entry name" value="tRNA_bind_EcMetRS_like"/>
    <property type="match status" value="1"/>
</dbReference>
<keyword evidence="13 16" id="KW-0648">Protein biosynthesis</keyword>
<dbReference type="RefSeq" id="WP_145298428.1">
    <property type="nucleotide sequence ID" value="NZ_CP036299.1"/>
</dbReference>
<comment type="function">
    <text evidence="1 16">Is required not only for elongation of protein synthesis but also for the initiation of all mRNA translation through initiator tRNA(fMet) aminoacylation.</text>
</comment>
<dbReference type="SUPFAM" id="SSF52374">
    <property type="entry name" value="Nucleotidylyl transferase"/>
    <property type="match status" value="1"/>
</dbReference>
<feature type="short sequence motif" description="'KMSKS' region" evidence="16">
    <location>
        <begin position="329"/>
        <end position="333"/>
    </location>
</feature>
<dbReference type="InterPro" id="IPR004495">
    <property type="entry name" value="Met-tRNA-synth_bsu_C"/>
</dbReference>
<evidence type="ECO:0000256" key="12">
    <source>
        <dbReference type="ARBA" id="ARBA00022884"/>
    </source>
</evidence>